<feature type="binding site" evidence="15">
    <location>
        <position position="273"/>
    </location>
    <ligand>
        <name>Mg(2+)</name>
        <dbReference type="ChEBI" id="CHEBI:18420"/>
    </ligand>
</feature>
<evidence type="ECO:0000313" key="17">
    <source>
        <dbReference type="EMBL" id="BEI93447.1"/>
    </source>
</evidence>
<dbReference type="PRINTS" id="PR00318">
    <property type="entry name" value="GPROTEINA"/>
</dbReference>
<evidence type="ECO:0000256" key="5">
    <source>
        <dbReference type="ARBA" id="ARBA00022723"/>
    </source>
</evidence>
<comment type="function">
    <text evidence="13">Guanine nucleotide-binding proteins (G proteins) are involved as modulators or transducers in various transmembrane signaling systems. Involved in the mating pathway.</text>
</comment>
<keyword evidence="9 14" id="KW-0342">GTP-binding</keyword>
<dbReference type="FunFam" id="1.10.400.10:FF:000007">
    <property type="entry name" value="Guanine nucleotide-binding protein subunit alpha"/>
    <property type="match status" value="1"/>
</dbReference>
<feature type="binding site" evidence="14">
    <location>
        <begin position="292"/>
        <end position="296"/>
    </location>
    <ligand>
        <name>GTP</name>
        <dbReference type="ChEBI" id="CHEBI:37565"/>
    </ligand>
</feature>
<evidence type="ECO:0000256" key="15">
    <source>
        <dbReference type="PIRSR" id="PIRSR601019-2"/>
    </source>
</evidence>
<feature type="compositionally biased region" description="Low complexity" evidence="16">
    <location>
        <begin position="41"/>
        <end position="68"/>
    </location>
</feature>
<sequence length="444" mass="49260">MGGCMSSEATKAEPARTAPPSRPAPAPATQSEPGQVSTVGASSQTASTSHQLSTQHQQTVSQISQVTTDGQLISNGSGAPQSSRQQGLAAALAAAPPSEGDSRTKKDNSHQIDKQLDDDSKKFKKECKLLLLGSGESGKSTIVKQMKIIHQNGYTREELLVFKPTIHSNVLVSAQALVMAMRKIGVDPEDPTNRTYADRILGYKIDETGLVSQDLFHGIEALWHDPIIPVVMDRSSEFYLMDSATYFFSNLDRIASPEYLPNENDVLRARSKTTGISETRFNMGQLSIHMFDVGGQRSERKKWIHCFEAVTSIIFCVALSEYDQVLLEENGQNRMQESLVLFESVINSRWFLRTSVILFLNKIDIFKQKLPKVPLVNYFPEYTGGADINKAAKYILWRFTQTNRARLSIYPHLTQATDTSNIRLVFAAVKETILQNALRDSGIL</sequence>
<dbReference type="PANTHER" id="PTHR10218:SF369">
    <property type="entry name" value="GUANINE NUCLEOTIDE-BINDING PROTEIN ALPHA-2 SUBUNIT"/>
    <property type="match status" value="1"/>
</dbReference>
<dbReference type="GO" id="GO:0010255">
    <property type="term" value="P:glucose mediated signaling pathway"/>
    <property type="evidence" value="ECO:0007669"/>
    <property type="project" value="UniProtKB-ARBA"/>
</dbReference>
<dbReference type="GO" id="GO:0046872">
    <property type="term" value="F:metal ion binding"/>
    <property type="evidence" value="ECO:0007669"/>
    <property type="project" value="UniProtKB-KW"/>
</dbReference>
<evidence type="ECO:0000256" key="16">
    <source>
        <dbReference type="SAM" id="MobiDB-lite"/>
    </source>
</evidence>
<keyword evidence="11" id="KW-0807">Transducer</keyword>
<organism evidence="17 18">
    <name type="scientific">Cutaneotrichosporon cavernicola</name>
    <dbReference type="NCBI Taxonomy" id="279322"/>
    <lineage>
        <taxon>Eukaryota</taxon>
        <taxon>Fungi</taxon>
        <taxon>Dikarya</taxon>
        <taxon>Basidiomycota</taxon>
        <taxon>Agaricomycotina</taxon>
        <taxon>Tremellomycetes</taxon>
        <taxon>Trichosporonales</taxon>
        <taxon>Trichosporonaceae</taxon>
        <taxon>Cutaneotrichosporon</taxon>
    </lineage>
</organism>
<evidence type="ECO:0000256" key="3">
    <source>
        <dbReference type="ARBA" id="ARBA00011356"/>
    </source>
</evidence>
<comment type="cofactor">
    <cofactor evidence="1">
        <name>Mg(2+)</name>
        <dbReference type="ChEBI" id="CHEBI:18420"/>
    </cofactor>
</comment>
<evidence type="ECO:0000256" key="14">
    <source>
        <dbReference type="PIRSR" id="PIRSR601019-1"/>
    </source>
</evidence>
<evidence type="ECO:0000256" key="10">
    <source>
        <dbReference type="ARBA" id="ARBA00023139"/>
    </source>
</evidence>
<keyword evidence="6 14" id="KW-0547">Nucleotide-binding</keyword>
<dbReference type="InterPro" id="IPR011025">
    <property type="entry name" value="GproteinA_insert"/>
</dbReference>
<dbReference type="GeneID" id="85497317"/>
<keyword evidence="5 15" id="KW-0479">Metal-binding</keyword>
<evidence type="ECO:0008006" key="19">
    <source>
        <dbReference type="Google" id="ProtNLM"/>
    </source>
</evidence>
<evidence type="ECO:0000256" key="1">
    <source>
        <dbReference type="ARBA" id="ARBA00001946"/>
    </source>
</evidence>
<dbReference type="KEGG" id="ccac:CcaHIS019_0510750"/>
<dbReference type="GO" id="GO:0031683">
    <property type="term" value="F:G-protein beta/gamma-subunit complex binding"/>
    <property type="evidence" value="ECO:0007669"/>
    <property type="project" value="InterPro"/>
</dbReference>
<feature type="binding site" evidence="14">
    <location>
        <begin position="267"/>
        <end position="273"/>
    </location>
    <ligand>
        <name>GTP</name>
        <dbReference type="ChEBI" id="CHEBI:37565"/>
    </ligand>
</feature>
<dbReference type="InterPro" id="IPR027417">
    <property type="entry name" value="P-loop_NTPase"/>
</dbReference>
<evidence type="ECO:0000256" key="4">
    <source>
        <dbReference type="ARBA" id="ARBA00022707"/>
    </source>
</evidence>
<dbReference type="GO" id="GO:0007189">
    <property type="term" value="P:adenylate cyclase-activating G protein-coupled receptor signaling pathway"/>
    <property type="evidence" value="ECO:0007669"/>
    <property type="project" value="TreeGrafter"/>
</dbReference>
<keyword evidence="18" id="KW-1185">Reference proteome</keyword>
<dbReference type="SMART" id="SM00275">
    <property type="entry name" value="G_alpha"/>
    <property type="match status" value="1"/>
</dbReference>
<keyword evidence="4" id="KW-0519">Myristate</keyword>
<feature type="binding site" evidence="14">
    <location>
        <begin position="136"/>
        <end position="141"/>
    </location>
    <ligand>
        <name>GTP</name>
        <dbReference type="ChEBI" id="CHEBI:37565"/>
    </ligand>
</feature>
<feature type="compositionally biased region" description="Basic and acidic residues" evidence="16">
    <location>
        <begin position="100"/>
        <end position="118"/>
    </location>
</feature>
<evidence type="ECO:0000256" key="9">
    <source>
        <dbReference type="ARBA" id="ARBA00023134"/>
    </source>
</evidence>
<evidence type="ECO:0000256" key="11">
    <source>
        <dbReference type="ARBA" id="ARBA00023224"/>
    </source>
</evidence>
<keyword evidence="7" id="KW-0378">Hydrolase</keyword>
<dbReference type="InterPro" id="IPR002975">
    <property type="entry name" value="Fungi_Gprotein_alpha"/>
</dbReference>
<dbReference type="Pfam" id="PF00503">
    <property type="entry name" value="G-alpha"/>
    <property type="match status" value="1"/>
</dbReference>
<evidence type="ECO:0000256" key="7">
    <source>
        <dbReference type="ARBA" id="ARBA00022801"/>
    </source>
</evidence>
<feature type="binding site" evidence="14">
    <location>
        <position position="416"/>
    </location>
    <ligand>
        <name>GTP</name>
        <dbReference type="ChEBI" id="CHEBI:37565"/>
    </ligand>
</feature>
<feature type="compositionally biased region" description="Polar residues" evidence="16">
    <location>
        <begin position="30"/>
        <end position="40"/>
    </location>
</feature>
<keyword evidence="8 15" id="KW-0460">Magnesium</keyword>
<feature type="binding site" evidence="15">
    <location>
        <position position="140"/>
    </location>
    <ligand>
        <name>Mg(2+)</name>
        <dbReference type="ChEBI" id="CHEBI:18420"/>
    </ligand>
</feature>
<keyword evidence="10" id="KW-0564">Palmitate</keyword>
<feature type="binding site" evidence="14">
    <location>
        <begin position="242"/>
        <end position="243"/>
    </location>
    <ligand>
        <name>GTP</name>
        <dbReference type="ChEBI" id="CHEBI:37565"/>
    </ligand>
</feature>
<comment type="subunit">
    <text evidence="3">G proteins are composed of 3 units; alpha, beta and gamma. The alpha chain contains the guanine nucleotide binding site.</text>
</comment>
<dbReference type="PANTHER" id="PTHR10218">
    <property type="entry name" value="GTP-BINDING PROTEIN ALPHA SUBUNIT"/>
    <property type="match status" value="1"/>
</dbReference>
<feature type="compositionally biased region" description="Polar residues" evidence="16">
    <location>
        <begin position="69"/>
        <end position="86"/>
    </location>
</feature>
<feature type="region of interest" description="Disordered" evidence="16">
    <location>
        <begin position="1"/>
        <end position="118"/>
    </location>
</feature>
<dbReference type="FunFam" id="3.40.50.300:FF:000720">
    <property type="entry name" value="Guanine nucleotide-binding protein G(k) subunit alpha"/>
    <property type="match status" value="1"/>
</dbReference>
<dbReference type="Gene3D" id="3.40.50.300">
    <property type="entry name" value="P-loop containing nucleotide triphosphate hydrolases"/>
    <property type="match status" value="1"/>
</dbReference>
<dbReference type="SUPFAM" id="SSF52540">
    <property type="entry name" value="P-loop containing nucleoside triphosphate hydrolases"/>
    <property type="match status" value="1"/>
</dbReference>
<gene>
    <name evidence="17" type="primary">GPA2</name>
    <name evidence="17" type="ORF">CcaverHIS019_0510750</name>
</gene>
<dbReference type="AlphaFoldDB" id="A0AA48L7L6"/>
<evidence type="ECO:0000256" key="6">
    <source>
        <dbReference type="ARBA" id="ARBA00022741"/>
    </source>
</evidence>
<dbReference type="FunFam" id="3.40.50.300:FF:000181">
    <property type="entry name" value="Guanine nucleotide-binding protein subunit alpha"/>
    <property type="match status" value="1"/>
</dbReference>
<evidence type="ECO:0000256" key="13">
    <source>
        <dbReference type="ARBA" id="ARBA00055018"/>
    </source>
</evidence>
<dbReference type="PRINTS" id="PR01241">
    <property type="entry name" value="GPROTEINAFNG"/>
</dbReference>
<comment type="similarity">
    <text evidence="2">Belongs to the G-alpha family.</text>
</comment>
<proteinExistence type="inferred from homology"/>
<keyword evidence="12" id="KW-0449">Lipoprotein</keyword>
<evidence type="ECO:0000256" key="2">
    <source>
        <dbReference type="ARBA" id="ARBA00005804"/>
    </source>
</evidence>
<evidence type="ECO:0000313" key="18">
    <source>
        <dbReference type="Proteomes" id="UP001233271"/>
    </source>
</evidence>
<accession>A0AA48L7L6</accession>
<dbReference type="GO" id="GO:0003924">
    <property type="term" value="F:GTPase activity"/>
    <property type="evidence" value="ECO:0007669"/>
    <property type="project" value="InterPro"/>
</dbReference>
<dbReference type="GO" id="GO:0005525">
    <property type="term" value="F:GTP binding"/>
    <property type="evidence" value="ECO:0007669"/>
    <property type="project" value="UniProtKB-KW"/>
</dbReference>
<dbReference type="GO" id="GO:0005834">
    <property type="term" value="C:heterotrimeric G-protein complex"/>
    <property type="evidence" value="ECO:0007669"/>
    <property type="project" value="InterPro"/>
</dbReference>
<dbReference type="PROSITE" id="PS51882">
    <property type="entry name" value="G_ALPHA"/>
    <property type="match status" value="1"/>
</dbReference>
<dbReference type="GO" id="GO:0001664">
    <property type="term" value="F:G protein-coupled receptor binding"/>
    <property type="evidence" value="ECO:0007669"/>
    <property type="project" value="InterPro"/>
</dbReference>
<reference evidence="17" key="1">
    <citation type="journal article" date="2023" name="BMC Genomics">
        <title>Chromosome-level genome assemblies of Cutaneotrichosporon spp. (Trichosporonales, Basidiomycota) reveal imbalanced evolution between nucleotide sequences and chromosome synteny.</title>
        <authorList>
            <person name="Kobayashi Y."/>
            <person name="Kayamori A."/>
            <person name="Aoki K."/>
            <person name="Shiwa Y."/>
            <person name="Matsutani M."/>
            <person name="Fujita N."/>
            <person name="Sugita T."/>
            <person name="Iwasaki W."/>
            <person name="Tanaka N."/>
            <person name="Takashima M."/>
        </authorList>
    </citation>
    <scope>NUCLEOTIDE SEQUENCE</scope>
    <source>
        <strain evidence="17">HIS019</strain>
    </source>
</reference>
<dbReference type="SUPFAM" id="SSF47895">
    <property type="entry name" value="Transducin (alpha subunit), insertion domain"/>
    <property type="match status" value="1"/>
</dbReference>
<dbReference type="GO" id="GO:0005737">
    <property type="term" value="C:cytoplasm"/>
    <property type="evidence" value="ECO:0007669"/>
    <property type="project" value="TreeGrafter"/>
</dbReference>
<dbReference type="Proteomes" id="UP001233271">
    <property type="component" value="Chromosome 5"/>
</dbReference>
<dbReference type="Gene3D" id="1.10.400.10">
    <property type="entry name" value="GI Alpha 1, domain 2-like"/>
    <property type="match status" value="1"/>
</dbReference>
<protein>
    <recommendedName>
        <fullName evidence="19">Guanine nucleotide binding protein, alpha subunit</fullName>
    </recommendedName>
</protein>
<feature type="binding site" evidence="14">
    <location>
        <begin position="361"/>
        <end position="364"/>
    </location>
    <ligand>
        <name>GTP</name>
        <dbReference type="ChEBI" id="CHEBI:37565"/>
    </ligand>
</feature>
<name>A0AA48L7L6_9TREE</name>
<dbReference type="EMBL" id="AP028216">
    <property type="protein sequence ID" value="BEI93447.1"/>
    <property type="molecule type" value="Genomic_DNA"/>
</dbReference>
<dbReference type="InterPro" id="IPR001019">
    <property type="entry name" value="Gprotein_alpha_su"/>
</dbReference>
<evidence type="ECO:0000256" key="8">
    <source>
        <dbReference type="ARBA" id="ARBA00022842"/>
    </source>
</evidence>
<evidence type="ECO:0000256" key="12">
    <source>
        <dbReference type="ARBA" id="ARBA00023288"/>
    </source>
</evidence>
<dbReference type="CDD" id="cd00066">
    <property type="entry name" value="G-alpha"/>
    <property type="match status" value="1"/>
</dbReference>
<dbReference type="RefSeq" id="XP_060458712.1">
    <property type="nucleotide sequence ID" value="XM_060602305.1"/>
</dbReference>
<dbReference type="GO" id="GO:0032502">
    <property type="term" value="P:developmental process"/>
    <property type="evidence" value="ECO:0007669"/>
    <property type="project" value="UniProtKB-ARBA"/>
</dbReference>